<organism evidence="1 2">
    <name type="scientific">Vibrio quintilis</name>
    <dbReference type="NCBI Taxonomy" id="1117707"/>
    <lineage>
        <taxon>Bacteria</taxon>
        <taxon>Pseudomonadati</taxon>
        <taxon>Pseudomonadota</taxon>
        <taxon>Gammaproteobacteria</taxon>
        <taxon>Vibrionales</taxon>
        <taxon>Vibrionaceae</taxon>
        <taxon>Vibrio</taxon>
    </lineage>
</organism>
<name>A0A1M7YZW9_9VIBR</name>
<dbReference type="EMBL" id="FRFG01000055">
    <property type="protein sequence ID" value="SHO58145.1"/>
    <property type="molecule type" value="Genomic_DNA"/>
</dbReference>
<sequence>MINKGSLTFFYGSTATASPAFLKKIASERSAVLLSEHEWLSALYPGQIISLEDYLNYSSRLKPRMKTYVQHILSIGTNVVMDFPACTRQQRRWFFELATEIKAEHELMIISEQHQKPEAAPSFRPHPQMFETPDISEGLVIKVC</sequence>
<dbReference type="Pfam" id="PF13671">
    <property type="entry name" value="AAA_33"/>
    <property type="match status" value="1"/>
</dbReference>
<dbReference type="STRING" id="1117707.VQ7734_03915"/>
<evidence type="ECO:0000313" key="2">
    <source>
        <dbReference type="Proteomes" id="UP000184600"/>
    </source>
</evidence>
<proteinExistence type="predicted"/>
<gene>
    <name evidence="1" type="ORF">VQ7734_03915</name>
</gene>
<dbReference type="Proteomes" id="UP000184600">
    <property type="component" value="Unassembled WGS sequence"/>
</dbReference>
<reference evidence="2" key="1">
    <citation type="submission" date="2016-12" db="EMBL/GenBank/DDBJ databases">
        <authorList>
            <person name="Rodrigo-Torres L."/>
            <person name="Arahal R.D."/>
            <person name="Lucena T."/>
        </authorList>
    </citation>
    <scope>NUCLEOTIDE SEQUENCE [LARGE SCALE GENOMIC DNA]</scope>
</reference>
<keyword evidence="2" id="KW-1185">Reference proteome</keyword>
<dbReference type="OrthoDB" id="531205at2"/>
<evidence type="ECO:0000313" key="1">
    <source>
        <dbReference type="EMBL" id="SHO58145.1"/>
    </source>
</evidence>
<dbReference type="RefSeq" id="WP_073585592.1">
    <property type="nucleotide sequence ID" value="NZ_AP024898.1"/>
</dbReference>
<accession>A0A1M7YZW9</accession>
<protein>
    <submittedName>
        <fullName evidence="1">Uncharacterized protein</fullName>
    </submittedName>
</protein>
<dbReference type="AlphaFoldDB" id="A0A1M7YZW9"/>